<dbReference type="AlphaFoldDB" id="A0A6A3BL01"/>
<name>A0A6A3BL01_HIBSY</name>
<accession>A0A6A3BL01</accession>
<evidence type="ECO:0000256" key="1">
    <source>
        <dbReference type="SAM" id="Phobius"/>
    </source>
</evidence>
<feature type="transmembrane region" description="Helical" evidence="1">
    <location>
        <begin position="101"/>
        <end position="126"/>
    </location>
</feature>
<comment type="caution">
    <text evidence="2">The sequence shown here is derived from an EMBL/GenBank/DDBJ whole genome shotgun (WGS) entry which is preliminary data.</text>
</comment>
<sequence>MISLMVQSLDSEQGTNESEHSEHCKIAGGLIYAFQIMYQASAGASMLTDLVFWIILFPYLRSIPYSVDLMIIVCMHSVNAVFLLCDVVLNCLRFHFSRIAYFFLWTSVFVIYSNGLCMLIITFGGHPFLDLTPFYAPFWYLAVGTMHLPCHGAFALVVKRKESSLSRLFPESYRKSHKKEEIAGVKFRVNTDS</sequence>
<dbReference type="EMBL" id="VEPZ02000843">
    <property type="protein sequence ID" value="KAE8716551.1"/>
    <property type="molecule type" value="Genomic_DNA"/>
</dbReference>
<dbReference type="PANTHER" id="PTHR12242">
    <property type="entry name" value="OS02G0130600 PROTEIN-RELATED"/>
    <property type="match status" value="1"/>
</dbReference>
<keyword evidence="1" id="KW-0812">Transmembrane</keyword>
<feature type="transmembrane region" description="Helical" evidence="1">
    <location>
        <begin position="138"/>
        <end position="158"/>
    </location>
</feature>
<keyword evidence="1" id="KW-1133">Transmembrane helix</keyword>
<feature type="transmembrane region" description="Helical" evidence="1">
    <location>
        <begin position="36"/>
        <end position="57"/>
    </location>
</feature>
<dbReference type="PANTHER" id="PTHR12242:SF10">
    <property type="entry name" value="TRANSMEMBRANE PROTEIN"/>
    <property type="match status" value="1"/>
</dbReference>
<protein>
    <submittedName>
        <fullName evidence="2">Signal recognition particle receptor subunit beta-like</fullName>
    </submittedName>
</protein>
<dbReference type="GO" id="GO:0016020">
    <property type="term" value="C:membrane"/>
    <property type="evidence" value="ECO:0007669"/>
    <property type="project" value="TreeGrafter"/>
</dbReference>
<dbReference type="Proteomes" id="UP000436088">
    <property type="component" value="Unassembled WGS sequence"/>
</dbReference>
<proteinExistence type="predicted"/>
<reference evidence="2" key="1">
    <citation type="submission" date="2019-09" db="EMBL/GenBank/DDBJ databases">
        <title>Draft genome information of white flower Hibiscus syriacus.</title>
        <authorList>
            <person name="Kim Y.-M."/>
        </authorList>
    </citation>
    <scope>NUCLEOTIDE SEQUENCE [LARGE SCALE GENOMIC DNA]</scope>
    <source>
        <strain evidence="2">YM2019G1</strain>
    </source>
</reference>
<keyword evidence="3" id="KW-1185">Reference proteome</keyword>
<organism evidence="2 3">
    <name type="scientific">Hibiscus syriacus</name>
    <name type="common">Rose of Sharon</name>
    <dbReference type="NCBI Taxonomy" id="106335"/>
    <lineage>
        <taxon>Eukaryota</taxon>
        <taxon>Viridiplantae</taxon>
        <taxon>Streptophyta</taxon>
        <taxon>Embryophyta</taxon>
        <taxon>Tracheophyta</taxon>
        <taxon>Spermatophyta</taxon>
        <taxon>Magnoliopsida</taxon>
        <taxon>eudicotyledons</taxon>
        <taxon>Gunneridae</taxon>
        <taxon>Pentapetalae</taxon>
        <taxon>rosids</taxon>
        <taxon>malvids</taxon>
        <taxon>Malvales</taxon>
        <taxon>Malvaceae</taxon>
        <taxon>Malvoideae</taxon>
        <taxon>Hibiscus</taxon>
    </lineage>
</organism>
<evidence type="ECO:0000313" key="2">
    <source>
        <dbReference type="EMBL" id="KAE8716551.1"/>
    </source>
</evidence>
<keyword evidence="1" id="KW-0472">Membrane</keyword>
<gene>
    <name evidence="2" type="ORF">F3Y22_tig00110114pilonHSYRG00274</name>
</gene>
<feature type="transmembrane region" description="Helical" evidence="1">
    <location>
        <begin position="69"/>
        <end position="89"/>
    </location>
</feature>
<evidence type="ECO:0000313" key="3">
    <source>
        <dbReference type="Proteomes" id="UP000436088"/>
    </source>
</evidence>